<feature type="domain" description="KH type-2" evidence="10">
    <location>
        <begin position="276"/>
        <end position="353"/>
    </location>
</feature>
<dbReference type="InterPro" id="IPR005662">
    <property type="entry name" value="GTPase_Era-like"/>
</dbReference>
<comment type="subunit">
    <text evidence="6">Monomer.</text>
</comment>
<dbReference type="OrthoDB" id="9805918at2"/>
<feature type="binding site" evidence="6">
    <location>
        <begin position="86"/>
        <end position="93"/>
    </location>
    <ligand>
        <name>GTP</name>
        <dbReference type="ChEBI" id="CHEBI:37565"/>
    </ligand>
</feature>
<dbReference type="GO" id="GO:0005886">
    <property type="term" value="C:plasma membrane"/>
    <property type="evidence" value="ECO:0007669"/>
    <property type="project" value="UniProtKB-SubCell"/>
</dbReference>
<feature type="region of interest" description="G4" evidence="7">
    <location>
        <begin position="195"/>
        <end position="198"/>
    </location>
</feature>
<feature type="region of interest" description="G1" evidence="7">
    <location>
        <begin position="86"/>
        <end position="93"/>
    </location>
</feature>
<evidence type="ECO:0000259" key="10">
    <source>
        <dbReference type="PROSITE" id="PS50823"/>
    </source>
</evidence>
<dbReference type="GO" id="GO:0043024">
    <property type="term" value="F:ribosomal small subunit binding"/>
    <property type="evidence" value="ECO:0007669"/>
    <property type="project" value="TreeGrafter"/>
</dbReference>
<feature type="region of interest" description="G5" evidence="7">
    <location>
        <begin position="224"/>
        <end position="226"/>
    </location>
</feature>
<proteinExistence type="inferred from homology"/>
<evidence type="ECO:0000313" key="13">
    <source>
        <dbReference type="Proteomes" id="UP000219621"/>
    </source>
</evidence>
<feature type="region of interest" description="G3" evidence="7">
    <location>
        <begin position="133"/>
        <end position="136"/>
    </location>
</feature>
<keyword evidence="4 6" id="KW-0694">RNA-binding</keyword>
<dbReference type="InterPro" id="IPR015946">
    <property type="entry name" value="KH_dom-like_a/b"/>
</dbReference>
<feature type="compositionally biased region" description="Acidic residues" evidence="9">
    <location>
        <begin position="24"/>
        <end position="74"/>
    </location>
</feature>
<keyword evidence="3 6" id="KW-0547">Nucleotide-binding</keyword>
<evidence type="ECO:0000256" key="5">
    <source>
        <dbReference type="ARBA" id="ARBA00023134"/>
    </source>
</evidence>
<dbReference type="NCBIfam" id="TIGR00231">
    <property type="entry name" value="small_GTP"/>
    <property type="match status" value="1"/>
</dbReference>
<dbReference type="RefSeq" id="WP_097278936.1">
    <property type="nucleotide sequence ID" value="NZ_OCNJ01000003.1"/>
</dbReference>
<evidence type="ECO:0000256" key="2">
    <source>
        <dbReference type="ARBA" id="ARBA00020484"/>
    </source>
</evidence>
<feature type="region of interest" description="G2" evidence="7">
    <location>
        <begin position="112"/>
        <end position="116"/>
    </location>
</feature>
<keyword evidence="6" id="KW-0472">Membrane</keyword>
<dbReference type="GO" id="GO:0070181">
    <property type="term" value="F:small ribosomal subunit rRNA binding"/>
    <property type="evidence" value="ECO:0007669"/>
    <property type="project" value="UniProtKB-UniRule"/>
</dbReference>
<dbReference type="SUPFAM" id="SSF52540">
    <property type="entry name" value="P-loop containing nucleoside triphosphate hydrolases"/>
    <property type="match status" value="1"/>
</dbReference>
<evidence type="ECO:0000256" key="6">
    <source>
        <dbReference type="HAMAP-Rule" id="MF_00367"/>
    </source>
</evidence>
<dbReference type="PANTHER" id="PTHR42698:SF1">
    <property type="entry name" value="GTPASE ERA, MITOCHONDRIAL"/>
    <property type="match status" value="1"/>
</dbReference>
<evidence type="ECO:0000256" key="1">
    <source>
        <dbReference type="ARBA" id="ARBA00007921"/>
    </source>
</evidence>
<evidence type="ECO:0000256" key="3">
    <source>
        <dbReference type="ARBA" id="ARBA00022741"/>
    </source>
</evidence>
<evidence type="ECO:0000259" key="11">
    <source>
        <dbReference type="PROSITE" id="PS51713"/>
    </source>
</evidence>
<dbReference type="PRINTS" id="PR00326">
    <property type="entry name" value="GTP1OBG"/>
</dbReference>
<keyword evidence="6" id="KW-0699">rRNA-binding</keyword>
<dbReference type="PROSITE" id="PS50823">
    <property type="entry name" value="KH_TYPE_2"/>
    <property type="match status" value="1"/>
</dbReference>
<name>A0A286GFN7_9PROT</name>
<evidence type="ECO:0000256" key="9">
    <source>
        <dbReference type="SAM" id="MobiDB-lite"/>
    </source>
</evidence>
<dbReference type="EMBL" id="OCNJ01000003">
    <property type="protein sequence ID" value="SOD94337.1"/>
    <property type="molecule type" value="Genomic_DNA"/>
</dbReference>
<dbReference type="NCBIfam" id="TIGR00436">
    <property type="entry name" value="era"/>
    <property type="match status" value="1"/>
</dbReference>
<dbReference type="InterPro" id="IPR009019">
    <property type="entry name" value="KH_sf_prok-type"/>
</dbReference>
<dbReference type="NCBIfam" id="NF000908">
    <property type="entry name" value="PRK00089.1"/>
    <property type="match status" value="1"/>
</dbReference>
<dbReference type="Gene3D" id="3.40.50.300">
    <property type="entry name" value="P-loop containing nucleotide triphosphate hydrolases"/>
    <property type="match status" value="1"/>
</dbReference>
<dbReference type="InterPro" id="IPR027417">
    <property type="entry name" value="P-loop_NTPase"/>
</dbReference>
<keyword evidence="6" id="KW-0963">Cytoplasm</keyword>
<dbReference type="SUPFAM" id="SSF54814">
    <property type="entry name" value="Prokaryotic type KH domain (KH-domain type II)"/>
    <property type="match status" value="1"/>
</dbReference>
<dbReference type="Pfam" id="PF07650">
    <property type="entry name" value="KH_2"/>
    <property type="match status" value="1"/>
</dbReference>
<dbReference type="PANTHER" id="PTHR42698">
    <property type="entry name" value="GTPASE ERA"/>
    <property type="match status" value="1"/>
</dbReference>
<evidence type="ECO:0000256" key="7">
    <source>
        <dbReference type="PROSITE-ProRule" id="PRU01050"/>
    </source>
</evidence>
<comment type="function">
    <text evidence="6">An essential GTPase that binds both GDP and GTP, with rapid nucleotide exchange. Plays a role in 16S rRNA processing and 30S ribosomal subunit biogenesis and possibly also in cell cycle regulation and energy metabolism.</text>
</comment>
<protein>
    <recommendedName>
        <fullName evidence="2 6">GTPase Era</fullName>
    </recommendedName>
</protein>
<dbReference type="GO" id="GO:0003924">
    <property type="term" value="F:GTPase activity"/>
    <property type="evidence" value="ECO:0007669"/>
    <property type="project" value="UniProtKB-UniRule"/>
</dbReference>
<dbReference type="InterPro" id="IPR030388">
    <property type="entry name" value="G_ERA_dom"/>
</dbReference>
<evidence type="ECO:0000256" key="4">
    <source>
        <dbReference type="ARBA" id="ARBA00022884"/>
    </source>
</evidence>
<dbReference type="GO" id="GO:0000028">
    <property type="term" value="P:ribosomal small subunit assembly"/>
    <property type="evidence" value="ECO:0007669"/>
    <property type="project" value="TreeGrafter"/>
</dbReference>
<feature type="binding site" evidence="6">
    <location>
        <begin position="195"/>
        <end position="198"/>
    </location>
    <ligand>
        <name>GTP</name>
        <dbReference type="ChEBI" id="CHEBI:37565"/>
    </ligand>
</feature>
<keyword evidence="6" id="KW-1003">Cell membrane</keyword>
<comment type="similarity">
    <text evidence="1 6 7 8">Belongs to the TRAFAC class TrmE-Era-EngA-EngB-Septin-like GTPase superfamily. Era GTPase family.</text>
</comment>
<reference evidence="13" key="1">
    <citation type="submission" date="2017-09" db="EMBL/GenBank/DDBJ databases">
        <authorList>
            <person name="Varghese N."/>
            <person name="Submissions S."/>
        </authorList>
    </citation>
    <scope>NUCLEOTIDE SEQUENCE [LARGE SCALE GENOMIC DNA]</scope>
    <source>
        <strain evidence="13">USBA 140</strain>
    </source>
</reference>
<feature type="region of interest" description="Disordered" evidence="9">
    <location>
        <begin position="1"/>
        <end position="75"/>
    </location>
</feature>
<evidence type="ECO:0000313" key="12">
    <source>
        <dbReference type="EMBL" id="SOD94337.1"/>
    </source>
</evidence>
<accession>A0A286GFN7</accession>
<comment type="subcellular location">
    <subcellularLocation>
        <location evidence="6">Cytoplasm</location>
    </subcellularLocation>
    <subcellularLocation>
        <location evidence="6">Cell membrane</location>
        <topology evidence="6">Peripheral membrane protein</topology>
    </subcellularLocation>
</comment>
<dbReference type="InterPro" id="IPR004044">
    <property type="entry name" value="KH_dom_type_2"/>
</dbReference>
<dbReference type="Pfam" id="PF01926">
    <property type="entry name" value="MMR_HSR1"/>
    <property type="match status" value="1"/>
</dbReference>
<dbReference type="Proteomes" id="UP000219621">
    <property type="component" value="Unassembled WGS sequence"/>
</dbReference>
<gene>
    <name evidence="6" type="primary">era</name>
    <name evidence="12" type="ORF">SAMN05421508_103473</name>
</gene>
<dbReference type="Gene3D" id="3.30.300.20">
    <property type="match status" value="1"/>
</dbReference>
<dbReference type="GO" id="GO:0005829">
    <property type="term" value="C:cytosol"/>
    <property type="evidence" value="ECO:0007669"/>
    <property type="project" value="TreeGrafter"/>
</dbReference>
<feature type="binding site" evidence="6">
    <location>
        <begin position="133"/>
        <end position="137"/>
    </location>
    <ligand>
        <name>GTP</name>
        <dbReference type="ChEBI" id="CHEBI:37565"/>
    </ligand>
</feature>
<dbReference type="InterPro" id="IPR006073">
    <property type="entry name" value="GTP-bd"/>
</dbReference>
<keyword evidence="5 6" id="KW-0342">GTP-binding</keyword>
<sequence>MTDDDTPDGRRPEDAPAAPTEADAASEDAREPEDDVLDGDLEYDLGDEDEDFEDDEDFDGEDEDGEADDEEDAEGPTRAGFIAVLGAPNAGKSTLVNTIVGAKVTIVSPKVQTTRSIVRGIAMKGQTQLIFVDTPGIFEPKKRMERAMVSAAWNGAQDADQVLLVVDSRRGFSDDVKRIVDGLGRTKRQAILALNKVDAIERPKLLALAQELYETSVFSEVFMISALTGSGVKDLVRLLAKRMPESPWLFPEDEISDLPQRLLAAEITREKLFLNLHQELPYAVTIHTEGWEERKDGSVRIDQTIFVMRESQRSIVLGKQGRQIKAIGAASREELEALLERRVHLFLHVKVKEDWAERRDTYAEWGLDFDS</sequence>
<keyword evidence="13" id="KW-1185">Reference proteome</keyword>
<dbReference type="HAMAP" id="MF_00367">
    <property type="entry name" value="GTPase_Era"/>
    <property type="match status" value="1"/>
</dbReference>
<keyword evidence="6" id="KW-0690">Ribosome biogenesis</keyword>
<organism evidence="12 13">
    <name type="scientific">Caenispirillum bisanense</name>
    <dbReference type="NCBI Taxonomy" id="414052"/>
    <lineage>
        <taxon>Bacteria</taxon>
        <taxon>Pseudomonadati</taxon>
        <taxon>Pseudomonadota</taxon>
        <taxon>Alphaproteobacteria</taxon>
        <taxon>Rhodospirillales</taxon>
        <taxon>Novispirillaceae</taxon>
        <taxon>Caenispirillum</taxon>
    </lineage>
</organism>
<feature type="domain" description="Era-type G" evidence="11">
    <location>
        <begin position="78"/>
        <end position="245"/>
    </location>
</feature>
<evidence type="ECO:0000256" key="8">
    <source>
        <dbReference type="RuleBase" id="RU003761"/>
    </source>
</evidence>
<dbReference type="GO" id="GO:0005525">
    <property type="term" value="F:GTP binding"/>
    <property type="evidence" value="ECO:0007669"/>
    <property type="project" value="UniProtKB-UniRule"/>
</dbReference>
<dbReference type="CDD" id="cd22534">
    <property type="entry name" value="KH-II_Era"/>
    <property type="match status" value="1"/>
</dbReference>
<dbReference type="PROSITE" id="PS51713">
    <property type="entry name" value="G_ERA"/>
    <property type="match status" value="1"/>
</dbReference>
<dbReference type="AlphaFoldDB" id="A0A286GFN7"/>
<dbReference type="CDD" id="cd04163">
    <property type="entry name" value="Era"/>
    <property type="match status" value="1"/>
</dbReference>
<dbReference type="InterPro" id="IPR005225">
    <property type="entry name" value="Small_GTP-bd"/>
</dbReference>